<sequence>MGIPNRLKEVREAAGLTQAELAHQAHVARTIIVGIENGSIKVVRTNTLTKIADALDERLCSIFFTE</sequence>
<dbReference type="GO" id="GO:0003677">
    <property type="term" value="F:DNA binding"/>
    <property type="evidence" value="ECO:0007669"/>
    <property type="project" value="UniProtKB-KW"/>
</dbReference>
<dbReference type="EMBL" id="AECS01000011">
    <property type="protein sequence ID" value="EFQ04659.1"/>
    <property type="molecule type" value="Genomic_DNA"/>
</dbReference>
<evidence type="ECO:0000313" key="2">
    <source>
        <dbReference type="EMBL" id="EFQ04659.1"/>
    </source>
</evidence>
<evidence type="ECO:0000259" key="1">
    <source>
        <dbReference type="PROSITE" id="PS50943"/>
    </source>
</evidence>
<dbReference type="Pfam" id="PF01381">
    <property type="entry name" value="HTH_3"/>
    <property type="match status" value="1"/>
</dbReference>
<organism evidence="2 3">
    <name type="scientific">Megasphaera micronuciformis F0359</name>
    <dbReference type="NCBI Taxonomy" id="706434"/>
    <lineage>
        <taxon>Bacteria</taxon>
        <taxon>Bacillati</taxon>
        <taxon>Bacillota</taxon>
        <taxon>Negativicutes</taxon>
        <taxon>Veillonellales</taxon>
        <taxon>Veillonellaceae</taxon>
        <taxon>Megasphaera</taxon>
    </lineage>
</organism>
<dbReference type="AlphaFoldDB" id="E2ZAE8"/>
<reference evidence="2 3" key="1">
    <citation type="submission" date="2010-08" db="EMBL/GenBank/DDBJ databases">
        <authorList>
            <person name="Weinstock G."/>
            <person name="Sodergren E."/>
            <person name="Clifton S."/>
            <person name="Fulton L."/>
            <person name="Fulton B."/>
            <person name="Courtney L."/>
            <person name="Fronick C."/>
            <person name="Harrison M."/>
            <person name="Strong C."/>
            <person name="Farmer C."/>
            <person name="Delahaunty K."/>
            <person name="Markovic C."/>
            <person name="Hall O."/>
            <person name="Minx P."/>
            <person name="Tomlinson C."/>
            <person name="Mitreva M."/>
            <person name="Hou S."/>
            <person name="Chen J."/>
            <person name="Wollam A."/>
            <person name="Pepin K.H."/>
            <person name="Johnson M."/>
            <person name="Bhonagiri V."/>
            <person name="Zhang X."/>
            <person name="Suruliraj S."/>
            <person name="Warren W."/>
            <person name="Chinwalla A."/>
            <person name="Mardis E.R."/>
            <person name="Wilson R.K."/>
        </authorList>
    </citation>
    <scope>NUCLEOTIDE SEQUENCE [LARGE SCALE GENOMIC DNA]</scope>
    <source>
        <strain evidence="2 3">F0359</strain>
    </source>
</reference>
<keyword evidence="3" id="KW-1185">Reference proteome</keyword>
<dbReference type="InterPro" id="IPR010982">
    <property type="entry name" value="Lambda_DNA-bd_dom_sf"/>
</dbReference>
<keyword evidence="2" id="KW-0238">DNA-binding</keyword>
<comment type="caution">
    <text evidence="2">The sequence shown here is derived from an EMBL/GenBank/DDBJ whole genome shotgun (WGS) entry which is preliminary data.</text>
</comment>
<dbReference type="InterPro" id="IPR001387">
    <property type="entry name" value="Cro/C1-type_HTH"/>
</dbReference>
<dbReference type="STRING" id="706434.HMPREF9429_00404"/>
<dbReference type="SUPFAM" id="SSF47413">
    <property type="entry name" value="lambda repressor-like DNA-binding domains"/>
    <property type="match status" value="1"/>
</dbReference>
<dbReference type="HOGENOM" id="CLU_066192_44_1_9"/>
<dbReference type="PROSITE" id="PS50943">
    <property type="entry name" value="HTH_CROC1"/>
    <property type="match status" value="1"/>
</dbReference>
<name>E2ZAE8_9FIRM</name>
<protein>
    <submittedName>
        <fullName evidence="2">DNA-binding helix-turn-helix protein</fullName>
    </submittedName>
</protein>
<gene>
    <name evidence="2" type="ORF">HMPREF9429_00404</name>
</gene>
<feature type="domain" description="HTH cro/C1-type" evidence="1">
    <location>
        <begin position="7"/>
        <end position="62"/>
    </location>
</feature>
<evidence type="ECO:0000313" key="3">
    <source>
        <dbReference type="Proteomes" id="UP000003195"/>
    </source>
</evidence>
<proteinExistence type="predicted"/>
<dbReference type="Proteomes" id="UP000003195">
    <property type="component" value="Unassembled WGS sequence"/>
</dbReference>
<dbReference type="CDD" id="cd00093">
    <property type="entry name" value="HTH_XRE"/>
    <property type="match status" value="1"/>
</dbReference>
<dbReference type="Gene3D" id="1.10.260.40">
    <property type="entry name" value="lambda repressor-like DNA-binding domains"/>
    <property type="match status" value="1"/>
</dbReference>
<dbReference type="RefSeq" id="WP_006941229.1">
    <property type="nucleotide sequence ID" value="NZ_GL538185.1"/>
</dbReference>
<dbReference type="SMART" id="SM00530">
    <property type="entry name" value="HTH_XRE"/>
    <property type="match status" value="1"/>
</dbReference>
<dbReference type="OrthoDB" id="1766270at2"/>
<accession>E2ZAE8</accession>